<keyword evidence="3" id="KW-1185">Reference proteome</keyword>
<dbReference type="RefSeq" id="WP_065901859.1">
    <property type="nucleotide sequence ID" value="NZ_CP014915.1"/>
</dbReference>
<dbReference type="GO" id="GO:0046503">
    <property type="term" value="P:glycerolipid catabolic process"/>
    <property type="evidence" value="ECO:0007669"/>
    <property type="project" value="TreeGrafter"/>
</dbReference>
<protein>
    <submittedName>
        <fullName evidence="2">Alpha/beta hydrolase</fullName>
    </submittedName>
</protein>
<dbReference type="InterPro" id="IPR050471">
    <property type="entry name" value="AB_hydrolase"/>
</dbReference>
<feature type="domain" description="AB hydrolase-1" evidence="1">
    <location>
        <begin position="20"/>
        <end position="168"/>
    </location>
</feature>
<evidence type="ECO:0000313" key="3">
    <source>
        <dbReference type="Proteomes" id="UP000093267"/>
    </source>
</evidence>
<accession>A0A1B2IWY4</accession>
<dbReference type="GO" id="GO:0004806">
    <property type="term" value="F:triacylglycerol lipase activity"/>
    <property type="evidence" value="ECO:0007669"/>
    <property type="project" value="TreeGrafter"/>
</dbReference>
<dbReference type="PANTHER" id="PTHR43433:SF5">
    <property type="entry name" value="AB HYDROLASE-1 DOMAIN-CONTAINING PROTEIN"/>
    <property type="match status" value="1"/>
</dbReference>
<sequence>MEIKTQDGSLLNVTKYGNGPVLILIPGANGTGDIFTPAAKVLETNFTVITYDRRGYGRTVVAPPLPSDAANANSDYRLKADVQDVFTLADEFSPNNPVYVMGTSSGSIVAEEAFIKNPERFHRVAIHETPLNTVIDKTGKSNAQYAQMIQEALGGNFDALTNFFENKMHIQPIDAQMMNLSKDAKPDPMKMKSMMFWLKYEAAQYTGQVIDWSIFKAHKNRIIIFNGTDSVGFLPQTIDDEISKEINVPVTDIPGGHLGYAQKPSAFAEKLSATLLA</sequence>
<dbReference type="PANTHER" id="PTHR43433">
    <property type="entry name" value="HYDROLASE, ALPHA/BETA FOLD FAMILY PROTEIN"/>
    <property type="match status" value="1"/>
</dbReference>
<dbReference type="STRING" id="240427.AYR62_13820"/>
<reference evidence="2 3" key="1">
    <citation type="submission" date="2016-03" db="EMBL/GenBank/DDBJ databases">
        <title>Pediococcus and Lactobacillus from brewery environment - whole genome sequencing and assembly.</title>
        <authorList>
            <person name="Behr J."/>
            <person name="Geissler A.J."/>
            <person name="Vogel R.F."/>
        </authorList>
    </citation>
    <scope>NUCLEOTIDE SEQUENCE [LARGE SCALE GENOMIC DNA]</scope>
    <source>
        <strain evidence="2 3">TMW 1.1995</strain>
    </source>
</reference>
<dbReference type="InterPro" id="IPR000073">
    <property type="entry name" value="AB_hydrolase_1"/>
</dbReference>
<dbReference type="Pfam" id="PF00561">
    <property type="entry name" value="Abhydrolase_1"/>
    <property type="match status" value="1"/>
</dbReference>
<dbReference type="EMBL" id="CP014924">
    <property type="protein sequence ID" value="ANZ66518.1"/>
    <property type="molecule type" value="Genomic_DNA"/>
</dbReference>
<evidence type="ECO:0000313" key="2">
    <source>
        <dbReference type="EMBL" id="ANZ66518.1"/>
    </source>
</evidence>
<keyword evidence="2" id="KW-0378">Hydrolase</keyword>
<dbReference type="OrthoDB" id="9805423at2"/>
<dbReference type="Proteomes" id="UP000093267">
    <property type="component" value="Chromosome"/>
</dbReference>
<organism evidence="2 3">
    <name type="scientific">Secundilactobacillus paracollinoides</name>
    <dbReference type="NCBI Taxonomy" id="240427"/>
    <lineage>
        <taxon>Bacteria</taxon>
        <taxon>Bacillati</taxon>
        <taxon>Bacillota</taxon>
        <taxon>Bacilli</taxon>
        <taxon>Lactobacillales</taxon>
        <taxon>Lactobacillaceae</taxon>
        <taxon>Secundilactobacillus</taxon>
    </lineage>
</organism>
<dbReference type="InterPro" id="IPR029058">
    <property type="entry name" value="AB_hydrolase_fold"/>
</dbReference>
<dbReference type="SUPFAM" id="SSF53474">
    <property type="entry name" value="alpha/beta-Hydrolases"/>
    <property type="match status" value="1"/>
</dbReference>
<gene>
    <name evidence="2" type="ORF">AYR63_04800</name>
</gene>
<dbReference type="AlphaFoldDB" id="A0A1B2IWY4"/>
<proteinExistence type="predicted"/>
<dbReference type="KEGG" id="lpd:AYR62_13820"/>
<dbReference type="Gene3D" id="3.40.50.1820">
    <property type="entry name" value="alpha/beta hydrolase"/>
    <property type="match status" value="1"/>
</dbReference>
<name>A0A1B2IWY4_9LACO</name>
<evidence type="ECO:0000259" key="1">
    <source>
        <dbReference type="Pfam" id="PF00561"/>
    </source>
</evidence>